<protein>
    <submittedName>
        <fullName evidence="4">Acetyltransferase, GNAT family</fullName>
    </submittedName>
</protein>
<dbReference type="EMBL" id="AAVO02000011">
    <property type="protein sequence ID" value="EDM86813.1"/>
    <property type="molecule type" value="Genomic_DNA"/>
</dbReference>
<dbReference type="PANTHER" id="PTHR10545:SF29">
    <property type="entry name" value="GH14572P-RELATED"/>
    <property type="match status" value="1"/>
</dbReference>
<reference evidence="4 5" key="1">
    <citation type="submission" date="2007-03" db="EMBL/GenBank/DDBJ databases">
        <authorList>
            <person name="Fulton L."/>
            <person name="Clifton S."/>
            <person name="Fulton B."/>
            <person name="Xu J."/>
            <person name="Minx P."/>
            <person name="Pepin K.H."/>
            <person name="Johnson M."/>
            <person name="Thiruvilangam P."/>
            <person name="Bhonagiri V."/>
            <person name="Nash W.E."/>
            <person name="Mardis E.R."/>
            <person name="Wilson R.K."/>
        </authorList>
    </citation>
    <scope>NUCLEOTIDE SEQUENCE [LARGE SCALE GENOMIC DNA]</scope>
    <source>
        <strain evidence="4 5">ATCC 29174</strain>
    </source>
</reference>
<proteinExistence type="predicted"/>
<organism evidence="4 5">
    <name type="scientific">Blautia obeum ATCC 29174</name>
    <dbReference type="NCBI Taxonomy" id="411459"/>
    <lineage>
        <taxon>Bacteria</taxon>
        <taxon>Bacillati</taxon>
        <taxon>Bacillota</taxon>
        <taxon>Clostridia</taxon>
        <taxon>Lachnospirales</taxon>
        <taxon>Lachnospiraceae</taxon>
        <taxon>Blautia</taxon>
    </lineage>
</organism>
<evidence type="ECO:0000256" key="1">
    <source>
        <dbReference type="ARBA" id="ARBA00022679"/>
    </source>
</evidence>
<dbReference type="Pfam" id="PF00583">
    <property type="entry name" value="Acetyltransf_1"/>
    <property type="match status" value="1"/>
</dbReference>
<dbReference type="PANTHER" id="PTHR10545">
    <property type="entry name" value="DIAMINE N-ACETYLTRANSFERASE"/>
    <property type="match status" value="1"/>
</dbReference>
<dbReference type="Gene3D" id="3.40.630.30">
    <property type="match status" value="1"/>
</dbReference>
<sequence>MEERNMIIRKAKEKDIPRIIELLGQVLQIHADIRPDIFIPDTTKYTVEELTELLKNKEKPIYVAVNESDVCVGYAFCQLQEQPFSNNMVQFKSLFIDDLCVDQQARGQHIGESLFEHVKKEARKMHCYEVTLNVWSGNTSAEKFYEKMGMKTKERQMEYILDDL</sequence>
<accession>A5ZTY6</accession>
<dbReference type="InterPro" id="IPR000182">
    <property type="entry name" value="GNAT_dom"/>
</dbReference>
<comment type="caution">
    <text evidence="4">The sequence shown here is derived from an EMBL/GenBank/DDBJ whole genome shotgun (WGS) entry which is preliminary data.</text>
</comment>
<dbReference type="CDD" id="cd04301">
    <property type="entry name" value="NAT_SF"/>
    <property type="match status" value="1"/>
</dbReference>
<dbReference type="HOGENOM" id="CLU_013985_36_2_9"/>
<dbReference type="AlphaFoldDB" id="A5ZTY6"/>
<dbReference type="eggNOG" id="COG0456">
    <property type="taxonomic scope" value="Bacteria"/>
</dbReference>
<gene>
    <name evidence="4" type="ORF">RUMOBE_02468</name>
</gene>
<dbReference type="PROSITE" id="PS51186">
    <property type="entry name" value="GNAT"/>
    <property type="match status" value="1"/>
</dbReference>
<reference evidence="4 5" key="2">
    <citation type="submission" date="2007-04" db="EMBL/GenBank/DDBJ databases">
        <title>Draft genome sequence of Ruminococcus obeum (ATCC 29174).</title>
        <authorList>
            <person name="Sudarsanam P."/>
            <person name="Ley R."/>
            <person name="Guruge J."/>
            <person name="Turnbaugh P.J."/>
            <person name="Mahowald M."/>
            <person name="Liep D."/>
            <person name="Gordon J."/>
        </authorList>
    </citation>
    <scope>NUCLEOTIDE SEQUENCE [LARGE SCALE GENOMIC DNA]</scope>
    <source>
        <strain evidence="4 5">ATCC 29174</strain>
    </source>
</reference>
<evidence type="ECO:0000313" key="5">
    <source>
        <dbReference type="Proteomes" id="UP000006002"/>
    </source>
</evidence>
<evidence type="ECO:0000259" key="3">
    <source>
        <dbReference type="PROSITE" id="PS51186"/>
    </source>
</evidence>
<evidence type="ECO:0000313" key="4">
    <source>
        <dbReference type="EMBL" id="EDM86813.1"/>
    </source>
</evidence>
<dbReference type="InterPro" id="IPR016181">
    <property type="entry name" value="Acyl_CoA_acyltransferase"/>
</dbReference>
<evidence type="ECO:0000256" key="2">
    <source>
        <dbReference type="ARBA" id="ARBA00023315"/>
    </source>
</evidence>
<dbReference type="GO" id="GO:0008080">
    <property type="term" value="F:N-acetyltransferase activity"/>
    <property type="evidence" value="ECO:0007669"/>
    <property type="project" value="UniProtKB-ARBA"/>
</dbReference>
<keyword evidence="1 4" id="KW-0808">Transferase</keyword>
<dbReference type="SUPFAM" id="SSF55729">
    <property type="entry name" value="Acyl-CoA N-acyltransferases (Nat)"/>
    <property type="match status" value="1"/>
</dbReference>
<name>A5ZTY6_9FIRM</name>
<keyword evidence="2" id="KW-0012">Acyltransferase</keyword>
<feature type="domain" description="N-acetyltransferase" evidence="3">
    <location>
        <begin position="6"/>
        <end position="164"/>
    </location>
</feature>
<dbReference type="Proteomes" id="UP000006002">
    <property type="component" value="Unassembled WGS sequence"/>
</dbReference>
<dbReference type="InterPro" id="IPR051016">
    <property type="entry name" value="Diverse_Substrate_AcTransf"/>
</dbReference>